<feature type="compositionally biased region" description="Basic and acidic residues" evidence="1">
    <location>
        <begin position="16"/>
        <end position="48"/>
    </location>
</feature>
<proteinExistence type="predicted"/>
<accession>A0A3S2P717</accession>
<reference evidence="2 3" key="2">
    <citation type="submission" date="2019-01" db="EMBL/GenBank/DDBJ databases">
        <title>A chromosome length genome reference of the Java medaka (oryzias javanicus).</title>
        <authorList>
            <person name="Herpin A."/>
            <person name="Takehana Y."/>
            <person name="Naruse K."/>
            <person name="Ansai S."/>
            <person name="Kawaguchi M."/>
        </authorList>
    </citation>
    <scope>NUCLEOTIDE SEQUENCE [LARGE SCALE GENOMIC DNA]</scope>
    <source>
        <strain evidence="2">RS831</strain>
        <tissue evidence="2">Whole body</tissue>
    </source>
</reference>
<evidence type="ECO:0000313" key="2">
    <source>
        <dbReference type="EMBL" id="RVE66099.1"/>
    </source>
</evidence>
<dbReference type="EMBL" id="CM012448">
    <property type="protein sequence ID" value="RVE66099.1"/>
    <property type="molecule type" value="Genomic_DNA"/>
</dbReference>
<protein>
    <submittedName>
        <fullName evidence="2">Uncharacterized protein</fullName>
    </submittedName>
</protein>
<reference evidence="2 3" key="1">
    <citation type="submission" date="2018-11" db="EMBL/GenBank/DDBJ databases">
        <authorList>
            <person name="Lopez-Roques C."/>
            <person name="Donnadieu C."/>
            <person name="Bouchez O."/>
            <person name="Klopp C."/>
            <person name="Cabau C."/>
            <person name="Zahm M."/>
        </authorList>
    </citation>
    <scope>NUCLEOTIDE SEQUENCE [LARGE SCALE GENOMIC DNA]</scope>
    <source>
        <strain evidence="2">RS831</strain>
        <tissue evidence="2">Whole body</tissue>
    </source>
</reference>
<evidence type="ECO:0000256" key="1">
    <source>
        <dbReference type="SAM" id="MobiDB-lite"/>
    </source>
</evidence>
<dbReference type="AlphaFoldDB" id="A0A3S2P717"/>
<evidence type="ECO:0000313" key="3">
    <source>
        <dbReference type="Proteomes" id="UP000283210"/>
    </source>
</evidence>
<sequence length="101" mass="11024">MRWSSPVWVSAARPPVADKHFTEPHQSENRGAERGNRVGDASKADSPHCFHMLQHPSAVQTSISSHLSAILFDAPEKEQMTERAAFLSGEGFGDPQAVSRA</sequence>
<keyword evidence="3" id="KW-1185">Reference proteome</keyword>
<gene>
    <name evidence="2" type="ORF">OJAV_G00122990</name>
</gene>
<organism evidence="2 3">
    <name type="scientific">Oryzias javanicus</name>
    <name type="common">Javanese ricefish</name>
    <name type="synonym">Aplocheilus javanicus</name>
    <dbReference type="NCBI Taxonomy" id="123683"/>
    <lineage>
        <taxon>Eukaryota</taxon>
        <taxon>Metazoa</taxon>
        <taxon>Chordata</taxon>
        <taxon>Craniata</taxon>
        <taxon>Vertebrata</taxon>
        <taxon>Euteleostomi</taxon>
        <taxon>Actinopterygii</taxon>
        <taxon>Neopterygii</taxon>
        <taxon>Teleostei</taxon>
        <taxon>Neoteleostei</taxon>
        <taxon>Acanthomorphata</taxon>
        <taxon>Ovalentaria</taxon>
        <taxon>Atherinomorphae</taxon>
        <taxon>Beloniformes</taxon>
        <taxon>Adrianichthyidae</taxon>
        <taxon>Oryziinae</taxon>
        <taxon>Oryzias</taxon>
    </lineage>
</organism>
<name>A0A3S2P717_ORYJA</name>
<dbReference type="Proteomes" id="UP000283210">
    <property type="component" value="Chromosome 12"/>
</dbReference>
<feature type="region of interest" description="Disordered" evidence="1">
    <location>
        <begin position="1"/>
        <end position="48"/>
    </location>
</feature>